<keyword evidence="3" id="KW-1185">Reference proteome</keyword>
<keyword evidence="1" id="KW-0472">Membrane</keyword>
<proteinExistence type="predicted"/>
<name>A0AA88NDM7_TACVA</name>
<evidence type="ECO:0000256" key="1">
    <source>
        <dbReference type="SAM" id="Phobius"/>
    </source>
</evidence>
<feature type="transmembrane region" description="Helical" evidence="1">
    <location>
        <begin position="107"/>
        <end position="126"/>
    </location>
</feature>
<comment type="caution">
    <text evidence="2">The sequence shown here is derived from an EMBL/GenBank/DDBJ whole genome shotgun (WGS) entry which is preliminary data.</text>
</comment>
<dbReference type="Proteomes" id="UP001187315">
    <property type="component" value="Unassembled WGS sequence"/>
</dbReference>
<dbReference type="EMBL" id="JAVHJS010000005">
    <property type="protein sequence ID" value="KAK2857400.1"/>
    <property type="molecule type" value="Genomic_DNA"/>
</dbReference>
<protein>
    <submittedName>
        <fullName evidence="2">Uncharacterized protein</fullName>
    </submittedName>
</protein>
<evidence type="ECO:0000313" key="3">
    <source>
        <dbReference type="Proteomes" id="UP001187315"/>
    </source>
</evidence>
<evidence type="ECO:0000313" key="2">
    <source>
        <dbReference type="EMBL" id="KAK2857400.1"/>
    </source>
</evidence>
<sequence>MASVPVPVTNVGSGYTIITQVLPSSTASTTAEQNSTQTHSPLSKFLKGEPKALGMNIINVVPNPEVYVPVENSSSAHPMNIINVVPNPEVYVPVENSSSAHPVKVSVVMNVISVVAAVVAAVVFSIDLNT</sequence>
<keyword evidence="1" id="KW-1133">Transmembrane helix</keyword>
<reference evidence="2" key="1">
    <citation type="submission" date="2023-08" db="EMBL/GenBank/DDBJ databases">
        <title>Pelteobagrus vachellii genome.</title>
        <authorList>
            <person name="Liu H."/>
        </authorList>
    </citation>
    <scope>NUCLEOTIDE SEQUENCE</scope>
    <source>
        <strain evidence="2">PRFRI_2022a</strain>
        <tissue evidence="2">Muscle</tissue>
    </source>
</reference>
<gene>
    <name evidence="2" type="ORF">Q7C36_005319</name>
</gene>
<dbReference type="AlphaFoldDB" id="A0AA88NDM7"/>
<organism evidence="2 3">
    <name type="scientific">Tachysurus vachellii</name>
    <name type="common">Darkbarbel catfish</name>
    <name type="synonym">Pelteobagrus vachellii</name>
    <dbReference type="NCBI Taxonomy" id="175792"/>
    <lineage>
        <taxon>Eukaryota</taxon>
        <taxon>Metazoa</taxon>
        <taxon>Chordata</taxon>
        <taxon>Craniata</taxon>
        <taxon>Vertebrata</taxon>
        <taxon>Euteleostomi</taxon>
        <taxon>Actinopterygii</taxon>
        <taxon>Neopterygii</taxon>
        <taxon>Teleostei</taxon>
        <taxon>Ostariophysi</taxon>
        <taxon>Siluriformes</taxon>
        <taxon>Bagridae</taxon>
        <taxon>Tachysurus</taxon>
    </lineage>
</organism>
<accession>A0AA88NDM7</accession>
<keyword evidence="1" id="KW-0812">Transmembrane</keyword>